<dbReference type="Proteomes" id="UP001218218">
    <property type="component" value="Unassembled WGS sequence"/>
</dbReference>
<reference evidence="1" key="1">
    <citation type="submission" date="2023-03" db="EMBL/GenBank/DDBJ databases">
        <title>Massive genome expansion in bonnet fungi (Mycena s.s.) driven by repeated elements and novel gene families across ecological guilds.</title>
        <authorList>
            <consortium name="Lawrence Berkeley National Laboratory"/>
            <person name="Harder C.B."/>
            <person name="Miyauchi S."/>
            <person name="Viragh M."/>
            <person name="Kuo A."/>
            <person name="Thoen E."/>
            <person name="Andreopoulos B."/>
            <person name="Lu D."/>
            <person name="Skrede I."/>
            <person name="Drula E."/>
            <person name="Henrissat B."/>
            <person name="Morin E."/>
            <person name="Kohler A."/>
            <person name="Barry K."/>
            <person name="LaButti K."/>
            <person name="Morin E."/>
            <person name="Salamov A."/>
            <person name="Lipzen A."/>
            <person name="Mereny Z."/>
            <person name="Hegedus B."/>
            <person name="Baldrian P."/>
            <person name="Stursova M."/>
            <person name="Weitz H."/>
            <person name="Taylor A."/>
            <person name="Grigoriev I.V."/>
            <person name="Nagy L.G."/>
            <person name="Martin F."/>
            <person name="Kauserud H."/>
        </authorList>
    </citation>
    <scope>NUCLEOTIDE SEQUENCE</scope>
    <source>
        <strain evidence="1">CBHHK002</strain>
    </source>
</reference>
<protein>
    <submittedName>
        <fullName evidence="1">Uncharacterized protein</fullName>
    </submittedName>
</protein>
<name>A0AAD6ZKH0_9AGAR</name>
<comment type="caution">
    <text evidence="1">The sequence shown here is derived from an EMBL/GenBank/DDBJ whole genome shotgun (WGS) entry which is preliminary data.</text>
</comment>
<proteinExistence type="predicted"/>
<gene>
    <name evidence="1" type="ORF">DFH08DRAFT_967903</name>
</gene>
<accession>A0AAD6ZKH0</accession>
<evidence type="ECO:0000313" key="1">
    <source>
        <dbReference type="EMBL" id="KAJ7327473.1"/>
    </source>
</evidence>
<dbReference type="AlphaFoldDB" id="A0AAD6ZKH0"/>
<sequence length="122" mass="13547">MSSSQALTRWTPPWTLPATDGTVMVQENSCPEGKWALFLNAFLSPSPGRTLDQVYTAAGKVLETQANRVAYKLGLGPHVIARKIKSYFGDAKQRVQLLELLRTTVPPKLKKLCSKLMKYSLP</sequence>
<organism evidence="1 2">
    <name type="scientific">Mycena albidolilacea</name>
    <dbReference type="NCBI Taxonomy" id="1033008"/>
    <lineage>
        <taxon>Eukaryota</taxon>
        <taxon>Fungi</taxon>
        <taxon>Dikarya</taxon>
        <taxon>Basidiomycota</taxon>
        <taxon>Agaricomycotina</taxon>
        <taxon>Agaricomycetes</taxon>
        <taxon>Agaricomycetidae</taxon>
        <taxon>Agaricales</taxon>
        <taxon>Marasmiineae</taxon>
        <taxon>Mycenaceae</taxon>
        <taxon>Mycena</taxon>
    </lineage>
</organism>
<dbReference type="EMBL" id="JARIHO010000041">
    <property type="protein sequence ID" value="KAJ7327473.1"/>
    <property type="molecule type" value="Genomic_DNA"/>
</dbReference>
<keyword evidence="2" id="KW-1185">Reference proteome</keyword>
<evidence type="ECO:0000313" key="2">
    <source>
        <dbReference type="Proteomes" id="UP001218218"/>
    </source>
</evidence>